<dbReference type="InterPro" id="IPR031926">
    <property type="entry name" value="TMEM135_N"/>
</dbReference>
<name>A0A9P0HMJ2_NEZVI</name>
<evidence type="ECO:0000313" key="8">
    <source>
        <dbReference type="EMBL" id="CAH1404181.1"/>
    </source>
</evidence>
<dbReference type="OrthoDB" id="6611642at2759"/>
<evidence type="ECO:0000256" key="4">
    <source>
        <dbReference type="ARBA" id="ARBA00022989"/>
    </source>
</evidence>
<reference evidence="8" key="1">
    <citation type="submission" date="2022-01" db="EMBL/GenBank/DDBJ databases">
        <authorList>
            <person name="King R."/>
        </authorList>
    </citation>
    <scope>NUCLEOTIDE SEQUENCE</scope>
</reference>
<protein>
    <recommendedName>
        <fullName evidence="7">Transmembrane protein 135 N-terminal domain-containing protein</fullName>
    </recommendedName>
</protein>
<feature type="transmembrane region" description="Helical" evidence="6">
    <location>
        <begin position="106"/>
        <end position="122"/>
    </location>
</feature>
<dbReference type="AlphaFoldDB" id="A0A9P0HMJ2"/>
<dbReference type="PANTHER" id="PTHR12459">
    <property type="entry name" value="TRANSMEMBRANE PROTEIN 135-RELATED"/>
    <property type="match status" value="1"/>
</dbReference>
<evidence type="ECO:0000256" key="2">
    <source>
        <dbReference type="ARBA" id="ARBA00008924"/>
    </source>
</evidence>
<dbReference type="Proteomes" id="UP001152798">
    <property type="component" value="Chromosome 6"/>
</dbReference>
<dbReference type="Pfam" id="PF15982">
    <property type="entry name" value="TMEM135_C_rich"/>
    <property type="match status" value="1"/>
</dbReference>
<organism evidence="8 9">
    <name type="scientific">Nezara viridula</name>
    <name type="common">Southern green stink bug</name>
    <name type="synonym">Cimex viridulus</name>
    <dbReference type="NCBI Taxonomy" id="85310"/>
    <lineage>
        <taxon>Eukaryota</taxon>
        <taxon>Metazoa</taxon>
        <taxon>Ecdysozoa</taxon>
        <taxon>Arthropoda</taxon>
        <taxon>Hexapoda</taxon>
        <taxon>Insecta</taxon>
        <taxon>Pterygota</taxon>
        <taxon>Neoptera</taxon>
        <taxon>Paraneoptera</taxon>
        <taxon>Hemiptera</taxon>
        <taxon>Heteroptera</taxon>
        <taxon>Panheteroptera</taxon>
        <taxon>Pentatomomorpha</taxon>
        <taxon>Pentatomoidea</taxon>
        <taxon>Pentatomidae</taxon>
        <taxon>Pentatominae</taxon>
        <taxon>Nezara</taxon>
    </lineage>
</organism>
<sequence>MGIFSKSPIQNMESFNCVDLIHPWSKSCIKGNFAMFIDSSKGFFFFFIIMHGVQYLFRLRNKKKIYIRQVLFNFMRSMSFGVSYATLFVTMNCVFLKMMGKFNNTLFVYGSPIICGLPIFFEAPERRKITSTTFMSMFLESFYKILVNRKIIVKSKKFETLLFMLVNAFLMYSLRIRQEFTDKKDTLWIFTPASPRNEDHSGNISHNNEKKCPHEYSCKENIIRKTLKYSVLGLAMALVRFTVYKVMSPLKTQESFFQWRSLQLSYFISAYVFIFETVNCYLCKLDGKHHSIHTFWSGLLSGISYWLSPNLQIMSTAATILLKIQGEELKKKFKLPDLPYGELSFVYSNMFILQRLIFDNQTVPKFFLNLLQFATSKRANITLEAIKRLYII</sequence>
<comment type="similarity">
    <text evidence="2">Belongs to the TMEM135 family.</text>
</comment>
<keyword evidence="4 6" id="KW-1133">Transmembrane helix</keyword>
<evidence type="ECO:0000256" key="5">
    <source>
        <dbReference type="ARBA" id="ARBA00023136"/>
    </source>
</evidence>
<accession>A0A9P0HMJ2</accession>
<evidence type="ECO:0000313" key="9">
    <source>
        <dbReference type="Proteomes" id="UP001152798"/>
    </source>
</evidence>
<keyword evidence="3 6" id="KW-0812">Transmembrane</keyword>
<feature type="domain" description="Transmembrane protein 135 N-terminal" evidence="7">
    <location>
        <begin position="15"/>
        <end position="145"/>
    </location>
</feature>
<feature type="transmembrane region" description="Helical" evidence="6">
    <location>
        <begin position="80"/>
        <end position="100"/>
    </location>
</feature>
<dbReference type="InterPro" id="IPR026749">
    <property type="entry name" value="Tmem135"/>
</dbReference>
<dbReference type="PANTHER" id="PTHR12459:SF15">
    <property type="entry name" value="TRANSMEMBRANE PROTEIN 135"/>
    <property type="match status" value="1"/>
</dbReference>
<keyword evidence="5 6" id="KW-0472">Membrane</keyword>
<feature type="transmembrane region" description="Helical" evidence="6">
    <location>
        <begin position="264"/>
        <end position="282"/>
    </location>
</feature>
<evidence type="ECO:0000259" key="7">
    <source>
        <dbReference type="Pfam" id="PF15982"/>
    </source>
</evidence>
<comment type="subcellular location">
    <subcellularLocation>
        <location evidence="1">Endomembrane system</location>
        <topology evidence="1">Multi-pass membrane protein</topology>
    </subcellularLocation>
</comment>
<feature type="transmembrane region" description="Helical" evidence="6">
    <location>
        <begin position="226"/>
        <end position="244"/>
    </location>
</feature>
<proteinExistence type="inferred from homology"/>
<gene>
    <name evidence="8" type="ORF">NEZAVI_LOCUS12635</name>
</gene>
<feature type="transmembrane region" description="Helical" evidence="6">
    <location>
        <begin position="42"/>
        <end position="59"/>
    </location>
</feature>
<evidence type="ECO:0000256" key="1">
    <source>
        <dbReference type="ARBA" id="ARBA00004127"/>
    </source>
</evidence>
<dbReference type="GO" id="GO:0012505">
    <property type="term" value="C:endomembrane system"/>
    <property type="evidence" value="ECO:0007669"/>
    <property type="project" value="UniProtKB-SubCell"/>
</dbReference>
<dbReference type="EMBL" id="OV725082">
    <property type="protein sequence ID" value="CAH1404181.1"/>
    <property type="molecule type" value="Genomic_DNA"/>
</dbReference>
<evidence type="ECO:0000256" key="6">
    <source>
        <dbReference type="SAM" id="Phobius"/>
    </source>
</evidence>
<keyword evidence="9" id="KW-1185">Reference proteome</keyword>
<evidence type="ECO:0000256" key="3">
    <source>
        <dbReference type="ARBA" id="ARBA00022692"/>
    </source>
</evidence>